<dbReference type="AlphaFoldDB" id="A0A2P8FVK7"/>
<evidence type="ECO:0000313" key="6">
    <source>
        <dbReference type="EMBL" id="PSL25758.1"/>
    </source>
</evidence>
<dbReference type="RefSeq" id="WP_106597655.1">
    <property type="nucleotide sequence ID" value="NZ_PYAS01000011.1"/>
</dbReference>
<protein>
    <submittedName>
        <fullName evidence="6">FAD dependent oxidoreductase TIGR03364</fullName>
    </submittedName>
</protein>
<dbReference type="NCBIfam" id="TIGR03364">
    <property type="entry name" value="HpnW_proposed"/>
    <property type="match status" value="1"/>
</dbReference>
<dbReference type="EMBL" id="PYAS01000011">
    <property type="protein sequence ID" value="PSL25758.1"/>
    <property type="molecule type" value="Genomic_DNA"/>
</dbReference>
<reference evidence="6 7" key="1">
    <citation type="submission" date="2018-03" db="EMBL/GenBank/DDBJ databases">
        <title>Genomic Encyclopedia of Archaeal and Bacterial Type Strains, Phase II (KMG-II): from individual species to whole genera.</title>
        <authorList>
            <person name="Goeker M."/>
        </authorList>
    </citation>
    <scope>NUCLEOTIDE SEQUENCE [LARGE SCALE GENOMIC DNA]</scope>
    <source>
        <strain evidence="6 7">DSM 29057</strain>
    </source>
</reference>
<dbReference type="OrthoDB" id="9799943at2"/>
<comment type="similarity">
    <text evidence="2">Belongs to the DadA oxidoreductase family.</text>
</comment>
<comment type="caution">
    <text evidence="6">The sequence shown here is derived from an EMBL/GenBank/DDBJ whole genome shotgun (WGS) entry which is preliminary data.</text>
</comment>
<dbReference type="InterPro" id="IPR006076">
    <property type="entry name" value="FAD-dep_OxRdtase"/>
</dbReference>
<dbReference type="PANTHER" id="PTHR13847:SF286">
    <property type="entry name" value="D-AMINO ACID DEHYDROGENASE"/>
    <property type="match status" value="1"/>
</dbReference>
<dbReference type="GO" id="GO:0005737">
    <property type="term" value="C:cytoplasm"/>
    <property type="evidence" value="ECO:0007669"/>
    <property type="project" value="TreeGrafter"/>
</dbReference>
<dbReference type="Gene3D" id="3.50.50.60">
    <property type="entry name" value="FAD/NAD(P)-binding domain"/>
    <property type="match status" value="1"/>
</dbReference>
<dbReference type="GO" id="GO:0016491">
    <property type="term" value="F:oxidoreductase activity"/>
    <property type="evidence" value="ECO:0007669"/>
    <property type="project" value="UniProtKB-KW"/>
</dbReference>
<dbReference type="Proteomes" id="UP000241964">
    <property type="component" value="Unassembled WGS sequence"/>
</dbReference>
<keyword evidence="3" id="KW-0285">Flavoprotein</keyword>
<feature type="domain" description="FAD dependent oxidoreductase" evidence="5">
    <location>
        <begin position="5"/>
        <end position="367"/>
    </location>
</feature>
<organism evidence="6 7">
    <name type="scientific">Dyadobacter jiangsuensis</name>
    <dbReference type="NCBI Taxonomy" id="1591085"/>
    <lineage>
        <taxon>Bacteria</taxon>
        <taxon>Pseudomonadati</taxon>
        <taxon>Bacteroidota</taxon>
        <taxon>Cytophagia</taxon>
        <taxon>Cytophagales</taxon>
        <taxon>Spirosomataceae</taxon>
        <taxon>Dyadobacter</taxon>
    </lineage>
</organism>
<name>A0A2P8FVK7_9BACT</name>
<evidence type="ECO:0000256" key="2">
    <source>
        <dbReference type="ARBA" id="ARBA00009410"/>
    </source>
</evidence>
<dbReference type="Pfam" id="PF01266">
    <property type="entry name" value="DAO"/>
    <property type="match status" value="1"/>
</dbReference>
<dbReference type="Gene3D" id="3.30.9.10">
    <property type="entry name" value="D-Amino Acid Oxidase, subunit A, domain 2"/>
    <property type="match status" value="1"/>
</dbReference>
<sequence>MSKSAIVIGAGIVGLATARALATRGYQVTVIERSSQAVGASIRNFGMVWPIGQPEGTLYERALHAKSIWKEVLAGAKCWSQEAGSLHMGYQQDELEVIQQFVEVSAYRPVSFLNAEQTLAKSPAVNPEGLLGSLYSADEMIVDPREAIAAIPGYLTAALGVTFIWNTAISKVVYPAVFSGSKSWSADEIFVCSGQDFETLYPEQFSAAPLTKCKLQMMRLEAQPDDWRIGPALCGGLSFIHYHGFKAAASLPGLKARYESEYAEYLKWGIHVMASQNGLGEITVGDSHEYALTFDPFDREFINTMILDYLGTFAQFKSPKVFQSWHGIYPKMTNGATEIVLKPESGVTIINGLGGNGMTLSFGLCDEVVGGTYRS</sequence>
<evidence type="ECO:0000313" key="7">
    <source>
        <dbReference type="Proteomes" id="UP000241964"/>
    </source>
</evidence>
<comment type="cofactor">
    <cofactor evidence="1">
        <name>FAD</name>
        <dbReference type="ChEBI" id="CHEBI:57692"/>
    </cofactor>
</comment>
<evidence type="ECO:0000256" key="3">
    <source>
        <dbReference type="ARBA" id="ARBA00022630"/>
    </source>
</evidence>
<dbReference type="InterPro" id="IPR036188">
    <property type="entry name" value="FAD/NAD-bd_sf"/>
</dbReference>
<dbReference type="InterPro" id="IPR017741">
    <property type="entry name" value="FAD-dependent_OxRdtase_HpnW"/>
</dbReference>
<evidence type="ECO:0000259" key="5">
    <source>
        <dbReference type="Pfam" id="PF01266"/>
    </source>
</evidence>
<proteinExistence type="inferred from homology"/>
<gene>
    <name evidence="6" type="ORF">CLV60_111210</name>
</gene>
<dbReference type="SUPFAM" id="SSF51905">
    <property type="entry name" value="FAD/NAD(P)-binding domain"/>
    <property type="match status" value="1"/>
</dbReference>
<keyword evidence="7" id="KW-1185">Reference proteome</keyword>
<evidence type="ECO:0000256" key="1">
    <source>
        <dbReference type="ARBA" id="ARBA00001974"/>
    </source>
</evidence>
<keyword evidence="4" id="KW-0560">Oxidoreductase</keyword>
<evidence type="ECO:0000256" key="4">
    <source>
        <dbReference type="ARBA" id="ARBA00023002"/>
    </source>
</evidence>
<dbReference type="PANTHER" id="PTHR13847">
    <property type="entry name" value="SARCOSINE DEHYDROGENASE-RELATED"/>
    <property type="match status" value="1"/>
</dbReference>
<accession>A0A2P8FVK7</accession>